<dbReference type="InterPro" id="IPR003593">
    <property type="entry name" value="AAA+_ATPase"/>
</dbReference>
<feature type="domain" description="AAA+ ATPase" evidence="5">
    <location>
        <begin position="391"/>
        <end position="530"/>
    </location>
</feature>
<evidence type="ECO:0000259" key="5">
    <source>
        <dbReference type="SMART" id="SM00382"/>
    </source>
</evidence>
<keyword evidence="2 4" id="KW-0067">ATP-binding</keyword>
<dbReference type="PROSITE" id="PS00674">
    <property type="entry name" value="AAA"/>
    <property type="match status" value="1"/>
</dbReference>
<dbReference type="InterPro" id="IPR027417">
    <property type="entry name" value="P-loop_NTPase"/>
</dbReference>
<evidence type="ECO:0000256" key="4">
    <source>
        <dbReference type="RuleBase" id="RU003651"/>
    </source>
</evidence>
<dbReference type="FunFam" id="3.40.50.300:FF:001025">
    <property type="entry name" value="ATPase family, AAA domain-containing 2B"/>
    <property type="match status" value="1"/>
</dbReference>
<dbReference type="Proteomes" id="UP001139887">
    <property type="component" value="Unassembled WGS sequence"/>
</dbReference>
<dbReference type="Gene3D" id="3.40.50.300">
    <property type="entry name" value="P-loop containing nucleotide triphosphate hydrolases"/>
    <property type="match status" value="2"/>
</dbReference>
<reference evidence="6" key="1">
    <citation type="submission" date="2022-07" db="EMBL/GenBank/DDBJ databases">
        <title>Phylogenomic reconstructions and comparative analyses of Kickxellomycotina fungi.</title>
        <authorList>
            <person name="Reynolds N.K."/>
            <person name="Stajich J.E."/>
            <person name="Barry K."/>
            <person name="Grigoriev I.V."/>
            <person name="Crous P."/>
            <person name="Smith M.E."/>
        </authorList>
    </citation>
    <scope>NUCLEOTIDE SEQUENCE</scope>
    <source>
        <strain evidence="6">NRRL 1566</strain>
    </source>
</reference>
<dbReference type="GO" id="GO:0016887">
    <property type="term" value="F:ATP hydrolysis activity"/>
    <property type="evidence" value="ECO:0007669"/>
    <property type="project" value="InterPro"/>
</dbReference>
<accession>A0A9W8M2R9</accession>
<evidence type="ECO:0000313" key="6">
    <source>
        <dbReference type="EMBL" id="KAJ2852024.1"/>
    </source>
</evidence>
<gene>
    <name evidence="6" type="ORF">IWW36_000603</name>
</gene>
<dbReference type="OrthoDB" id="5421at2759"/>
<feature type="domain" description="AAA+ ATPase" evidence="5">
    <location>
        <begin position="118"/>
        <end position="254"/>
    </location>
</feature>
<comment type="similarity">
    <text evidence="4">Belongs to the AAA ATPase family.</text>
</comment>
<proteinExistence type="inferred from homology"/>
<dbReference type="PANTHER" id="PTHR23077">
    <property type="entry name" value="AAA-FAMILY ATPASE"/>
    <property type="match status" value="1"/>
</dbReference>
<dbReference type="SMART" id="SM00382">
    <property type="entry name" value="AAA"/>
    <property type="match status" value="2"/>
</dbReference>
<dbReference type="Gene3D" id="1.10.8.60">
    <property type="match status" value="2"/>
</dbReference>
<organism evidence="6 7">
    <name type="scientific">Coemansia brasiliensis</name>
    <dbReference type="NCBI Taxonomy" id="2650707"/>
    <lineage>
        <taxon>Eukaryota</taxon>
        <taxon>Fungi</taxon>
        <taxon>Fungi incertae sedis</taxon>
        <taxon>Zoopagomycota</taxon>
        <taxon>Kickxellomycotina</taxon>
        <taxon>Kickxellomycetes</taxon>
        <taxon>Kickxellales</taxon>
        <taxon>Kickxellaceae</taxon>
        <taxon>Coemansia</taxon>
    </lineage>
</organism>
<dbReference type="InterPro" id="IPR003960">
    <property type="entry name" value="ATPase_AAA_CS"/>
</dbReference>
<dbReference type="Pfam" id="PF00004">
    <property type="entry name" value="AAA"/>
    <property type="match status" value="2"/>
</dbReference>
<dbReference type="PANTHER" id="PTHR23077:SF27">
    <property type="entry name" value="ATPASE FAMILY GENE 2 PROTEIN HOMOLOG A"/>
    <property type="match status" value="1"/>
</dbReference>
<dbReference type="GO" id="GO:0005737">
    <property type="term" value="C:cytoplasm"/>
    <property type="evidence" value="ECO:0007669"/>
    <property type="project" value="TreeGrafter"/>
</dbReference>
<evidence type="ECO:0000256" key="1">
    <source>
        <dbReference type="ARBA" id="ARBA00022741"/>
    </source>
</evidence>
<protein>
    <recommendedName>
        <fullName evidence="5">AAA+ ATPase domain-containing protein</fullName>
    </recommendedName>
</protein>
<dbReference type="SUPFAM" id="SSF52540">
    <property type="entry name" value="P-loop containing nucleoside triphosphate hydrolases"/>
    <property type="match status" value="2"/>
</dbReference>
<dbReference type="AlphaFoldDB" id="A0A9W8M2R9"/>
<dbReference type="GO" id="GO:0005524">
    <property type="term" value="F:ATP binding"/>
    <property type="evidence" value="ECO:0007669"/>
    <property type="project" value="UniProtKB-KW"/>
</dbReference>
<dbReference type="InterPro" id="IPR050168">
    <property type="entry name" value="AAA_ATPase_domain"/>
</dbReference>
<evidence type="ECO:0000256" key="2">
    <source>
        <dbReference type="ARBA" id="ARBA00022840"/>
    </source>
</evidence>
<sequence length="607" mass="66308">MHDTVPDLEYIEIACIGGEISSIASGVLQSQTQGISRIYSTTRWQTIIKRQILGATVSIEHSFTALIGSRDIEFKVSAISPDHTAAPVVAGYESIVSNLTRQINFSNHHFYHHLGIQPQRIVYVCGVPGVGKSTVIKSALKRVPFPVVYGSLQNIVLDASGTELADEFVAMSLEDLVDRAKAAAPSVLVLYDVDVLADAEQTEGIAARHFIQFIDSIPRNVMLILESGVADAMLPVSIKRSRALEHRLEIPVPRLGQRREILYALQKAAGEQLSAELLGKVANATAGYVARDIAALFRQAILKRLRQKQTEALEVKLQQLAIAEVPDDCLKWQHFADSLHIVRPSQQLCFESSRPARRWADIGGYGDIKQKLQQFMRLATSETALQLGITPPSGILLYGPSGCGKTVLAQAMIGESHCNVINIRGSELFSKYLGETEARLRQLFEAARAAAPCVVFMDEIDSIAAKREWSSVESGGPALRVLSTLLNEMDGVHATRGVVVVSCTNQIERVDDAIIRPGRFDELVEIPMPTADDRRGILQTLAQKSSFASDVGIDQLSQMTDGFSGAALEQLVRDAGLAAMRSDRTAQKIAMADFSNVLQKTDKQTQL</sequence>
<keyword evidence="7" id="KW-1185">Reference proteome</keyword>
<comment type="caution">
    <text evidence="6">The sequence shown here is derived from an EMBL/GenBank/DDBJ whole genome shotgun (WGS) entry which is preliminary data.</text>
</comment>
<evidence type="ECO:0000313" key="7">
    <source>
        <dbReference type="Proteomes" id="UP001139887"/>
    </source>
</evidence>
<evidence type="ECO:0000256" key="3">
    <source>
        <dbReference type="ARBA" id="ARBA00023054"/>
    </source>
</evidence>
<dbReference type="InterPro" id="IPR003959">
    <property type="entry name" value="ATPase_AAA_core"/>
</dbReference>
<dbReference type="EMBL" id="JANBUW010000006">
    <property type="protein sequence ID" value="KAJ2852024.1"/>
    <property type="molecule type" value="Genomic_DNA"/>
</dbReference>
<name>A0A9W8M2R9_9FUNG</name>
<dbReference type="Pfam" id="PF17862">
    <property type="entry name" value="AAA_lid_3"/>
    <property type="match status" value="1"/>
</dbReference>
<dbReference type="InterPro" id="IPR041569">
    <property type="entry name" value="AAA_lid_3"/>
</dbReference>
<keyword evidence="1 4" id="KW-0547">Nucleotide-binding</keyword>
<keyword evidence="3" id="KW-0175">Coiled coil</keyword>